<evidence type="ECO:0000313" key="2">
    <source>
        <dbReference type="EMBL" id="VAX03068.1"/>
    </source>
</evidence>
<gene>
    <name evidence="2" type="ORF">MNBD_GAMMA19-1566</name>
</gene>
<dbReference type="SUPFAM" id="SSF56935">
    <property type="entry name" value="Porins"/>
    <property type="match status" value="1"/>
</dbReference>
<dbReference type="AlphaFoldDB" id="A0A3B1AUV9"/>
<dbReference type="InterPro" id="IPR007433">
    <property type="entry name" value="DUF481"/>
</dbReference>
<feature type="region of interest" description="Disordered" evidence="1">
    <location>
        <begin position="150"/>
        <end position="170"/>
    </location>
</feature>
<proteinExistence type="predicted"/>
<organism evidence="2">
    <name type="scientific">hydrothermal vent metagenome</name>
    <dbReference type="NCBI Taxonomy" id="652676"/>
    <lineage>
        <taxon>unclassified sequences</taxon>
        <taxon>metagenomes</taxon>
        <taxon>ecological metagenomes</taxon>
    </lineage>
</organism>
<sequence length="253" mass="27354">MNNRHILSGSVSLFLLAAVSTGNAADPQVADGSWKGDVELGIVTTTGNTETETINAKAKAVTEREKWRHTVSLESLNTSNGGDTTAERYVVNGQSDYKFGEHNYFFVMINYENARFSGYDYRVSEALGYGRRVVAKTALTLDLEIGPGARQSKLDSAARQSKPDSDGSEDEFTLRGAAKLAWKISDTSTFTTDLSVDAGEDTTVTKSVTALTAQINGSLATKITYTIKNTSDVPTNDIEKTDTETAVTLVYSF</sequence>
<evidence type="ECO:0008006" key="3">
    <source>
        <dbReference type="Google" id="ProtNLM"/>
    </source>
</evidence>
<reference evidence="2" key="1">
    <citation type="submission" date="2018-06" db="EMBL/GenBank/DDBJ databases">
        <authorList>
            <person name="Zhirakovskaya E."/>
        </authorList>
    </citation>
    <scope>NUCLEOTIDE SEQUENCE</scope>
</reference>
<dbReference type="EMBL" id="UOFV01000369">
    <property type="protein sequence ID" value="VAX03068.1"/>
    <property type="molecule type" value="Genomic_DNA"/>
</dbReference>
<accession>A0A3B1AUV9</accession>
<name>A0A3B1AUV9_9ZZZZ</name>
<evidence type="ECO:0000256" key="1">
    <source>
        <dbReference type="SAM" id="MobiDB-lite"/>
    </source>
</evidence>
<protein>
    <recommendedName>
        <fullName evidence="3">DUF481 domain-containing protein</fullName>
    </recommendedName>
</protein>
<dbReference type="Pfam" id="PF04338">
    <property type="entry name" value="DUF481"/>
    <property type="match status" value="1"/>
</dbReference>